<dbReference type="InterPro" id="IPR001478">
    <property type="entry name" value="PDZ"/>
</dbReference>
<evidence type="ECO:0000256" key="1">
    <source>
        <dbReference type="SAM" id="MobiDB-lite"/>
    </source>
</evidence>
<dbReference type="Proteomes" id="UP001642484">
    <property type="component" value="Unassembled WGS sequence"/>
</dbReference>
<evidence type="ECO:0000313" key="4">
    <source>
        <dbReference type="Proteomes" id="UP001642484"/>
    </source>
</evidence>
<dbReference type="InterPro" id="IPR036034">
    <property type="entry name" value="PDZ_sf"/>
</dbReference>
<name>A0ABP0QFC8_9DINO</name>
<dbReference type="EMBL" id="CAXAMN010024472">
    <property type="protein sequence ID" value="CAK9086955.1"/>
    <property type="molecule type" value="Genomic_DNA"/>
</dbReference>
<organism evidence="3 4">
    <name type="scientific">Durusdinium trenchii</name>
    <dbReference type="NCBI Taxonomy" id="1381693"/>
    <lineage>
        <taxon>Eukaryota</taxon>
        <taxon>Sar</taxon>
        <taxon>Alveolata</taxon>
        <taxon>Dinophyceae</taxon>
        <taxon>Suessiales</taxon>
        <taxon>Symbiodiniaceae</taxon>
        <taxon>Durusdinium</taxon>
    </lineage>
</organism>
<dbReference type="Gene3D" id="2.30.42.10">
    <property type="match status" value="1"/>
</dbReference>
<gene>
    <name evidence="3" type="ORF">CCMP2556_LOCUS42083</name>
</gene>
<dbReference type="SMART" id="SM00228">
    <property type="entry name" value="PDZ"/>
    <property type="match status" value="1"/>
</dbReference>
<feature type="region of interest" description="Disordered" evidence="1">
    <location>
        <begin position="1"/>
        <end position="61"/>
    </location>
</feature>
<accession>A0ABP0QFC8</accession>
<feature type="domain" description="PDZ" evidence="2">
    <location>
        <begin position="123"/>
        <end position="192"/>
    </location>
</feature>
<evidence type="ECO:0000259" key="2">
    <source>
        <dbReference type="SMART" id="SM00228"/>
    </source>
</evidence>
<feature type="compositionally biased region" description="Low complexity" evidence="1">
    <location>
        <begin position="86"/>
        <end position="107"/>
    </location>
</feature>
<keyword evidence="4" id="KW-1185">Reference proteome</keyword>
<feature type="region of interest" description="Disordered" evidence="1">
    <location>
        <begin position="86"/>
        <end position="108"/>
    </location>
</feature>
<feature type="region of interest" description="Disordered" evidence="1">
    <location>
        <begin position="323"/>
        <end position="375"/>
    </location>
</feature>
<protein>
    <recommendedName>
        <fullName evidence="2">PDZ domain-containing protein</fullName>
    </recommendedName>
</protein>
<proteinExistence type="predicted"/>
<sequence>MFLPGSPRQASGDTDLGTEFGQQKDTSRVRESASLRVRPPPVVGGNVFTFTPPQDVRLPTEVSPKHTRLVSQAVDRPLPDVATQMSSVPRSAAPLASPAPAAKASASPKRRICLQYHQDDNPRSDLLTLGGGQGTPVVVQMIAAGGRAEQAGVKPGAIITAINGSTAFQSFPAWQVRAIIQPPATVEIEQEMQLSPASPRCKEIRLTRKSELQLGIAPKSGAWHPKDSVMLAEEVVFKPRAAPLWLSSLDRQEGRPTSPIYELRRPEAHRLVNQAVRTAWDTVSKQADQISRVPRGARQRSSSPYCGLETCLPQWSTPSTSWKWDPGPAAFAQNGSSGAFSPRAPQHLQGRAPPWSTSEAGAPPQLPLSSRGAIGADPDSSPLRWVSPVFAPFFGYSNACSPQSRGGGGPRSPSPSPRNRSSSPKPRKARGDLEEVVDPENPNAGVRVMPDDDDSSGILLQHQL</sequence>
<dbReference type="SUPFAM" id="SSF50156">
    <property type="entry name" value="PDZ domain-like"/>
    <property type="match status" value="1"/>
</dbReference>
<evidence type="ECO:0000313" key="3">
    <source>
        <dbReference type="EMBL" id="CAK9086955.1"/>
    </source>
</evidence>
<comment type="caution">
    <text evidence="3">The sequence shown here is derived from an EMBL/GenBank/DDBJ whole genome shotgun (WGS) entry which is preliminary data.</text>
</comment>
<feature type="region of interest" description="Disordered" evidence="1">
    <location>
        <begin position="401"/>
        <end position="464"/>
    </location>
</feature>
<reference evidence="3 4" key="1">
    <citation type="submission" date="2024-02" db="EMBL/GenBank/DDBJ databases">
        <authorList>
            <person name="Chen Y."/>
            <person name="Shah S."/>
            <person name="Dougan E. K."/>
            <person name="Thang M."/>
            <person name="Chan C."/>
        </authorList>
    </citation>
    <scope>NUCLEOTIDE SEQUENCE [LARGE SCALE GENOMIC DNA]</scope>
</reference>